<dbReference type="AlphaFoldDB" id="A0A974SDC0"/>
<evidence type="ECO:0000256" key="1">
    <source>
        <dbReference type="SAM" id="Phobius"/>
    </source>
</evidence>
<dbReference type="Proteomes" id="UP000595841">
    <property type="component" value="Chromosome"/>
</dbReference>
<dbReference type="PROSITE" id="PS51257">
    <property type="entry name" value="PROKAR_LIPOPROTEIN"/>
    <property type="match status" value="1"/>
</dbReference>
<proteinExistence type="predicted"/>
<keyword evidence="1" id="KW-0812">Transmembrane</keyword>
<reference evidence="2 3" key="1">
    <citation type="submission" date="2021-01" db="EMBL/GenBank/DDBJ databases">
        <title>Whole genome sequence of Paenibacillus sonchi LMG 24727 for comparative genomics.</title>
        <authorList>
            <person name="Lee G."/>
            <person name="Kim M.-J."/>
            <person name="Lim K."/>
            <person name="Shin J.-H."/>
        </authorList>
    </citation>
    <scope>NUCLEOTIDE SEQUENCE [LARGE SCALE GENOMIC DNA]</scope>
    <source>
        <strain evidence="2 3">LMG 24727</strain>
    </source>
</reference>
<evidence type="ECO:0000313" key="3">
    <source>
        <dbReference type="Proteomes" id="UP000595841"/>
    </source>
</evidence>
<name>A0A974SDC0_9BACL</name>
<sequence>MKWLTNKSGNGFPLVVAIVLAILMFSCVIFEYMRLTIIASSVRDAVQSSIIAVVAENYSNVYSSLRQSYSGGYLRSGNEWQEQVSIGHIYPRLQQNLGLIEQGTRYAKLIGDQAEYSVSGLTVTLINAPFAPSSPNTIEQLTAEAVIQLEVPLSFGWGHLPSMKAELHVKAVYMPRFNSQTH</sequence>
<protein>
    <submittedName>
        <fullName evidence="2">Uncharacterized protein</fullName>
    </submittedName>
</protein>
<organism evidence="2 3">
    <name type="scientific">Paenibacillus sonchi</name>
    <dbReference type="NCBI Taxonomy" id="373687"/>
    <lineage>
        <taxon>Bacteria</taxon>
        <taxon>Bacillati</taxon>
        <taxon>Bacillota</taxon>
        <taxon>Bacilli</taxon>
        <taxon>Bacillales</taxon>
        <taxon>Paenibacillaceae</taxon>
        <taxon>Paenibacillus</taxon>
        <taxon>Paenibacillus sonchi group</taxon>
    </lineage>
</organism>
<keyword evidence="3" id="KW-1185">Reference proteome</keyword>
<accession>A0A974SDC0</accession>
<keyword evidence="1" id="KW-1133">Transmembrane helix</keyword>
<dbReference type="RefSeq" id="WP_039832481.1">
    <property type="nucleotide sequence ID" value="NZ_CP068595.1"/>
</dbReference>
<dbReference type="EMBL" id="CP068595">
    <property type="protein sequence ID" value="QQZ61269.1"/>
    <property type="molecule type" value="Genomic_DNA"/>
</dbReference>
<keyword evidence="1" id="KW-0472">Membrane</keyword>
<gene>
    <name evidence="2" type="ORF">JI735_00120</name>
</gene>
<evidence type="ECO:0000313" key="2">
    <source>
        <dbReference type="EMBL" id="QQZ61269.1"/>
    </source>
</evidence>
<feature type="transmembrane region" description="Helical" evidence="1">
    <location>
        <begin position="12"/>
        <end position="33"/>
    </location>
</feature>
<dbReference type="KEGG" id="pson:JI735_00120"/>